<organism evidence="2 3">
    <name type="scientific">Vespula maculifrons</name>
    <name type="common">Eastern yellow jacket</name>
    <name type="synonym">Wasp</name>
    <dbReference type="NCBI Taxonomy" id="7453"/>
    <lineage>
        <taxon>Eukaryota</taxon>
        <taxon>Metazoa</taxon>
        <taxon>Ecdysozoa</taxon>
        <taxon>Arthropoda</taxon>
        <taxon>Hexapoda</taxon>
        <taxon>Insecta</taxon>
        <taxon>Pterygota</taxon>
        <taxon>Neoptera</taxon>
        <taxon>Endopterygota</taxon>
        <taxon>Hymenoptera</taxon>
        <taxon>Apocrita</taxon>
        <taxon>Aculeata</taxon>
        <taxon>Vespoidea</taxon>
        <taxon>Vespidae</taxon>
        <taxon>Vespinae</taxon>
        <taxon>Vespula</taxon>
    </lineage>
</organism>
<evidence type="ECO:0000256" key="1">
    <source>
        <dbReference type="SAM" id="MobiDB-lite"/>
    </source>
</evidence>
<proteinExistence type="predicted"/>
<dbReference type="Proteomes" id="UP001607303">
    <property type="component" value="Unassembled WGS sequence"/>
</dbReference>
<keyword evidence="3" id="KW-1185">Reference proteome</keyword>
<evidence type="ECO:0000313" key="2">
    <source>
        <dbReference type="EMBL" id="KAL2721191.1"/>
    </source>
</evidence>
<feature type="compositionally biased region" description="Acidic residues" evidence="1">
    <location>
        <begin position="49"/>
        <end position="67"/>
    </location>
</feature>
<dbReference type="EMBL" id="JAYRBN010000116">
    <property type="protein sequence ID" value="KAL2721191.1"/>
    <property type="molecule type" value="Genomic_DNA"/>
</dbReference>
<feature type="region of interest" description="Disordered" evidence="1">
    <location>
        <begin position="1"/>
        <end position="67"/>
    </location>
</feature>
<dbReference type="AlphaFoldDB" id="A0ABD2ALB5"/>
<feature type="compositionally biased region" description="Basic and acidic residues" evidence="1">
    <location>
        <begin position="35"/>
        <end position="48"/>
    </location>
</feature>
<name>A0ABD2ALB5_VESMC</name>
<evidence type="ECO:0000313" key="3">
    <source>
        <dbReference type="Proteomes" id="UP001607303"/>
    </source>
</evidence>
<accession>A0ABD2ALB5</accession>
<comment type="caution">
    <text evidence="2">The sequence shown here is derived from an EMBL/GenBank/DDBJ whole genome shotgun (WGS) entry which is preliminary data.</text>
</comment>
<protein>
    <submittedName>
        <fullName evidence="2">Uncharacterized protein</fullName>
    </submittedName>
</protein>
<sequence length="67" mass="7935">MGHRGFGMGSSRPCRNLVSPRCKPSFLPSINGGPERIERERERERKEVEEEDEEEEEEEDEEEEDRE</sequence>
<gene>
    <name evidence="2" type="ORF">V1477_020011</name>
</gene>
<reference evidence="2 3" key="1">
    <citation type="journal article" date="2024" name="Ann. Entomol. Soc. Am.">
        <title>Genomic analyses of the southern and eastern yellowjacket wasps (Hymenoptera: Vespidae) reveal evolutionary signatures of social life.</title>
        <authorList>
            <person name="Catto M.A."/>
            <person name="Caine P.B."/>
            <person name="Orr S.E."/>
            <person name="Hunt B.G."/>
            <person name="Goodisman M.A.D."/>
        </authorList>
    </citation>
    <scope>NUCLEOTIDE SEQUENCE [LARGE SCALE GENOMIC DNA]</scope>
    <source>
        <strain evidence="2">232</strain>
        <tissue evidence="2">Head and thorax</tissue>
    </source>
</reference>